<proteinExistence type="predicted"/>
<evidence type="ECO:0000256" key="1">
    <source>
        <dbReference type="SAM" id="MobiDB-lite"/>
    </source>
</evidence>
<feature type="non-terminal residue" evidence="2">
    <location>
        <position position="1"/>
    </location>
</feature>
<name>A0A4Y2RPJ4_ARAVE</name>
<accession>A0A4Y2RPJ4</accession>
<evidence type="ECO:0000313" key="2">
    <source>
        <dbReference type="EMBL" id="GBN77286.1"/>
    </source>
</evidence>
<dbReference type="Proteomes" id="UP000499080">
    <property type="component" value="Unassembled WGS sequence"/>
</dbReference>
<comment type="caution">
    <text evidence="2">The sequence shown here is derived from an EMBL/GenBank/DDBJ whole genome shotgun (WGS) entry which is preliminary data.</text>
</comment>
<evidence type="ECO:0000313" key="3">
    <source>
        <dbReference type="Proteomes" id="UP000499080"/>
    </source>
</evidence>
<sequence>PRCPSVKVSVLEPKGSRFETRFHRRSAEYGARCTPNRTQWPNALPPVWCGNLERGAPAQAPPPPPDRGSKLRDPSQNSPRVAPKRDVNKTKLAIY</sequence>
<organism evidence="2 3">
    <name type="scientific">Araneus ventricosus</name>
    <name type="common">Orbweaver spider</name>
    <name type="synonym">Epeira ventricosa</name>
    <dbReference type="NCBI Taxonomy" id="182803"/>
    <lineage>
        <taxon>Eukaryota</taxon>
        <taxon>Metazoa</taxon>
        <taxon>Ecdysozoa</taxon>
        <taxon>Arthropoda</taxon>
        <taxon>Chelicerata</taxon>
        <taxon>Arachnida</taxon>
        <taxon>Araneae</taxon>
        <taxon>Araneomorphae</taxon>
        <taxon>Entelegynae</taxon>
        <taxon>Araneoidea</taxon>
        <taxon>Araneidae</taxon>
        <taxon>Araneus</taxon>
    </lineage>
</organism>
<reference evidence="2 3" key="1">
    <citation type="journal article" date="2019" name="Sci. Rep.">
        <title>Orb-weaving spider Araneus ventricosus genome elucidates the spidroin gene catalogue.</title>
        <authorList>
            <person name="Kono N."/>
            <person name="Nakamura H."/>
            <person name="Ohtoshi R."/>
            <person name="Moran D.A.P."/>
            <person name="Shinohara A."/>
            <person name="Yoshida Y."/>
            <person name="Fujiwara M."/>
            <person name="Mori M."/>
            <person name="Tomita M."/>
            <person name="Arakawa K."/>
        </authorList>
    </citation>
    <scope>NUCLEOTIDE SEQUENCE [LARGE SCALE GENOMIC DNA]</scope>
</reference>
<gene>
    <name evidence="2" type="ORF">AVEN_28532_1</name>
</gene>
<protein>
    <submittedName>
        <fullName evidence="2">Uncharacterized protein</fullName>
    </submittedName>
</protein>
<dbReference type="EMBL" id="BGPR01146285">
    <property type="protein sequence ID" value="GBN77286.1"/>
    <property type="molecule type" value="Genomic_DNA"/>
</dbReference>
<dbReference type="AlphaFoldDB" id="A0A4Y2RPJ4"/>
<feature type="region of interest" description="Disordered" evidence="1">
    <location>
        <begin position="51"/>
        <end position="95"/>
    </location>
</feature>
<keyword evidence="3" id="KW-1185">Reference proteome</keyword>